<dbReference type="Proteomes" id="UP000250088">
    <property type="component" value="Chromosome"/>
</dbReference>
<keyword evidence="3" id="KW-1185">Reference proteome</keyword>
<protein>
    <recommendedName>
        <fullName evidence="4">C2H2-type domain-containing protein</fullName>
    </recommendedName>
</protein>
<organism evidence="2 3">
    <name type="scientific">Natrarchaeobaculum aegyptiacum</name>
    <dbReference type="NCBI Taxonomy" id="745377"/>
    <lineage>
        <taxon>Archaea</taxon>
        <taxon>Methanobacteriati</taxon>
        <taxon>Methanobacteriota</taxon>
        <taxon>Stenosarchaea group</taxon>
        <taxon>Halobacteria</taxon>
        <taxon>Halobacteriales</taxon>
        <taxon>Natrialbaceae</taxon>
        <taxon>Natrarchaeobaculum</taxon>
    </lineage>
</organism>
<proteinExistence type="predicted"/>
<evidence type="ECO:0000313" key="2">
    <source>
        <dbReference type="EMBL" id="ARS91399.1"/>
    </source>
</evidence>
<reference evidence="3" key="1">
    <citation type="submission" date="2017-02" db="EMBL/GenBank/DDBJ databases">
        <title>Natronthermophilus aegyptiacus gen. nov.,sp. nov., an aerobic, extremely halophilic alkalithermophilic archaeon isolated from the athalassohaline Wadi An Natrun, Egypt.</title>
        <authorList>
            <person name="Zhao B."/>
        </authorList>
    </citation>
    <scope>NUCLEOTIDE SEQUENCE [LARGE SCALE GENOMIC DNA]</scope>
    <source>
        <strain evidence="3">JW/NM-HA 15</strain>
    </source>
</reference>
<accession>A0A2Z2HVS5</accession>
<feature type="compositionally biased region" description="Basic and acidic residues" evidence="1">
    <location>
        <begin position="66"/>
        <end position="77"/>
    </location>
</feature>
<dbReference type="RefSeq" id="WP_086889770.1">
    <property type="nucleotide sequence ID" value="NZ_CP019893.1"/>
</dbReference>
<evidence type="ECO:0000313" key="3">
    <source>
        <dbReference type="Proteomes" id="UP000250088"/>
    </source>
</evidence>
<sequence length="77" mass="8457">MTVYTCRICGFESESPVGIVSHATKHKNRFESLVGRPPEDYDEVVALLGSQPTLFAPYGSDQTTLTDHRTDAGGDQR</sequence>
<dbReference type="AlphaFoldDB" id="A0A2Z2HVS5"/>
<feature type="region of interest" description="Disordered" evidence="1">
    <location>
        <begin position="58"/>
        <end position="77"/>
    </location>
</feature>
<dbReference type="GeneID" id="32895978"/>
<dbReference type="OrthoDB" id="350189at2157"/>
<dbReference type="EMBL" id="CP019893">
    <property type="protein sequence ID" value="ARS91399.1"/>
    <property type="molecule type" value="Genomic_DNA"/>
</dbReference>
<gene>
    <name evidence="2" type="ORF">B1756_17855</name>
</gene>
<evidence type="ECO:0008006" key="4">
    <source>
        <dbReference type="Google" id="ProtNLM"/>
    </source>
</evidence>
<dbReference type="KEGG" id="naj:B1756_17855"/>
<evidence type="ECO:0000256" key="1">
    <source>
        <dbReference type="SAM" id="MobiDB-lite"/>
    </source>
</evidence>
<name>A0A2Z2HVS5_9EURY</name>